<accession>A0A316Z5T9</accession>
<reference evidence="2 3" key="1">
    <citation type="journal article" date="2018" name="Mol. Biol. Evol.">
        <title>Broad Genomic Sampling Reveals a Smut Pathogenic Ancestry of the Fungal Clade Ustilaginomycotina.</title>
        <authorList>
            <person name="Kijpornyongpan T."/>
            <person name="Mondo S.J."/>
            <person name="Barry K."/>
            <person name="Sandor L."/>
            <person name="Lee J."/>
            <person name="Lipzen A."/>
            <person name="Pangilinan J."/>
            <person name="LaButti K."/>
            <person name="Hainaut M."/>
            <person name="Henrissat B."/>
            <person name="Grigoriev I.V."/>
            <person name="Spatafora J.W."/>
            <person name="Aime M.C."/>
        </authorList>
    </citation>
    <scope>NUCLEOTIDE SEQUENCE [LARGE SCALE GENOMIC DNA]</scope>
    <source>
        <strain evidence="2 3">MCA 4186</strain>
    </source>
</reference>
<feature type="region of interest" description="Disordered" evidence="1">
    <location>
        <begin position="1"/>
        <end position="88"/>
    </location>
</feature>
<proteinExistence type="predicted"/>
<dbReference type="AlphaFoldDB" id="A0A316Z5T9"/>
<organism evidence="2 3">
    <name type="scientific">Tilletiopsis washingtonensis</name>
    <dbReference type="NCBI Taxonomy" id="58919"/>
    <lineage>
        <taxon>Eukaryota</taxon>
        <taxon>Fungi</taxon>
        <taxon>Dikarya</taxon>
        <taxon>Basidiomycota</taxon>
        <taxon>Ustilaginomycotina</taxon>
        <taxon>Exobasidiomycetes</taxon>
        <taxon>Entylomatales</taxon>
        <taxon>Entylomatales incertae sedis</taxon>
        <taxon>Tilletiopsis</taxon>
    </lineage>
</organism>
<dbReference type="EMBL" id="KZ819296">
    <property type="protein sequence ID" value="PWN97150.1"/>
    <property type="molecule type" value="Genomic_DNA"/>
</dbReference>
<feature type="compositionally biased region" description="Polar residues" evidence="1">
    <location>
        <begin position="19"/>
        <end position="34"/>
    </location>
</feature>
<dbReference type="Proteomes" id="UP000245946">
    <property type="component" value="Unassembled WGS sequence"/>
</dbReference>
<evidence type="ECO:0000256" key="1">
    <source>
        <dbReference type="SAM" id="MobiDB-lite"/>
    </source>
</evidence>
<keyword evidence="3" id="KW-1185">Reference proteome</keyword>
<sequence length="88" mass="8920">MPAAENARSSSEPPVAGRCSQSPIKSPQSSTLTASLAAPRVHAHSFTQKHEGAHSGILQSEGAARREGGIQGGAGKERGTSRGCVEVG</sequence>
<name>A0A316Z5T9_9BASI</name>
<dbReference type="RefSeq" id="XP_025597429.1">
    <property type="nucleotide sequence ID" value="XM_025745747.1"/>
</dbReference>
<gene>
    <name evidence="2" type="ORF">FA09DRAFT_62370</name>
</gene>
<evidence type="ECO:0000313" key="3">
    <source>
        <dbReference type="Proteomes" id="UP000245946"/>
    </source>
</evidence>
<protein>
    <submittedName>
        <fullName evidence="2">Uncharacterized protein</fullName>
    </submittedName>
</protein>
<dbReference type="GeneID" id="37273291"/>
<evidence type="ECO:0000313" key="2">
    <source>
        <dbReference type="EMBL" id="PWN97150.1"/>
    </source>
</evidence>